<protein>
    <submittedName>
        <fullName evidence="3">Acylamidase</fullName>
        <ecNumber evidence="3">3.5.1.13</ecNumber>
        <ecNumber evidence="3">3.5.1.14</ecNumber>
        <ecNumber evidence="3">3.5.1.4</ecNumber>
    </submittedName>
</protein>
<evidence type="ECO:0000313" key="3">
    <source>
        <dbReference type="EMBL" id="KLN52560.1"/>
    </source>
</evidence>
<accession>A0A0H2M679</accession>
<evidence type="ECO:0000256" key="1">
    <source>
        <dbReference type="ARBA" id="ARBA00009199"/>
    </source>
</evidence>
<dbReference type="EC" id="3.5.1.13" evidence="3"/>
<dbReference type="EC" id="3.5.1.14" evidence="3"/>
<comment type="similarity">
    <text evidence="1">Belongs to the amidase family.</text>
</comment>
<organism evidence="3 4">
    <name type="scientific">Variovorax paradoxus</name>
    <dbReference type="NCBI Taxonomy" id="34073"/>
    <lineage>
        <taxon>Bacteria</taxon>
        <taxon>Pseudomonadati</taxon>
        <taxon>Pseudomonadota</taxon>
        <taxon>Betaproteobacteria</taxon>
        <taxon>Burkholderiales</taxon>
        <taxon>Comamonadaceae</taxon>
        <taxon>Variovorax</taxon>
    </lineage>
</organism>
<dbReference type="GO" id="GO:0004040">
    <property type="term" value="F:amidase activity"/>
    <property type="evidence" value="ECO:0007669"/>
    <property type="project" value="UniProtKB-EC"/>
</dbReference>
<dbReference type="SUPFAM" id="SSF75304">
    <property type="entry name" value="Amidase signature (AS) enzymes"/>
    <property type="match status" value="1"/>
</dbReference>
<evidence type="ECO:0000259" key="2">
    <source>
        <dbReference type="Pfam" id="PF01425"/>
    </source>
</evidence>
<dbReference type="InterPro" id="IPR000120">
    <property type="entry name" value="Amidase"/>
</dbReference>
<evidence type="ECO:0000313" key="4">
    <source>
        <dbReference type="Proteomes" id="UP000035170"/>
    </source>
</evidence>
<reference evidence="3 4" key="1">
    <citation type="submission" date="2015-03" db="EMBL/GenBank/DDBJ databases">
        <title>Genome sequence of Variovorax paradoxus TBEA6.</title>
        <authorList>
            <person name="Poehlein A."/>
            <person name="Schuldes J."/>
            <person name="Wuebbeler J.H."/>
            <person name="Hiessl S."/>
            <person name="Steinbuechel A."/>
            <person name="Daniel R."/>
        </authorList>
    </citation>
    <scope>NUCLEOTIDE SEQUENCE [LARGE SCALE GENOMIC DNA]</scope>
    <source>
        <strain evidence="3 4">TBEA6</strain>
    </source>
</reference>
<dbReference type="EMBL" id="JZWI01000050">
    <property type="protein sequence ID" value="KLN52560.1"/>
    <property type="molecule type" value="Genomic_DNA"/>
</dbReference>
<dbReference type="PATRIC" id="fig|34073.19.peg.6527"/>
<dbReference type="InterPro" id="IPR023631">
    <property type="entry name" value="Amidase_dom"/>
</dbReference>
<dbReference type="AlphaFoldDB" id="A0A0H2M679"/>
<dbReference type="GO" id="GO:0047680">
    <property type="term" value="F:aryl-acylamidase activity"/>
    <property type="evidence" value="ECO:0007669"/>
    <property type="project" value="UniProtKB-EC"/>
</dbReference>
<dbReference type="PANTHER" id="PTHR11895:SF7">
    <property type="entry name" value="GLUTAMYL-TRNA(GLN) AMIDOTRANSFERASE SUBUNIT A, MITOCHONDRIAL"/>
    <property type="match status" value="1"/>
</dbReference>
<sequence>MLPRINHLRMKKFPRLPKSEICELSAVALRTLVAQRKLSPVEITLEVLRRADAVQPHLNCFITLCHEQAMAQAREAESAVMRGEPLGLLHGLPFTVKDIVDTANVRTTYGSLLHRDHVPAQDAVAVARMRQAGAILIGKTTTSEFGAKCLTDAPLFGSTRNAWDATRTSGGSSGGAAASIAAGIAPLAIATDGGGSTRIPAACNAVVGLKQSLGVVPHSQVQDAFGNYTYVTPTTRNVADTALMLQAMTGAHGSDPWSLGVPAQRYFDALQPGGDLRGKRILYCATPAGRPISVDVAAAFEAALATLRSMGAQLEQMPGEGYDVEPVWRVINHTSWRGRFAPLAAAHADQLSPSLLQQLALAEHVDGVAFQQAMFARTALFRKVQAQLESHDFIFTPTLSRTALPIDQDLFGRIEIDGETYAEVRANWFPWTMPFNLTGHPAISLPCGAGRDGLPIGMQLVGRFREDQQLLQAASFFEAAHRPANALPTLAF</sequence>
<comment type="caution">
    <text evidence="3">The sequence shown here is derived from an EMBL/GenBank/DDBJ whole genome shotgun (WGS) entry which is preliminary data.</text>
</comment>
<keyword evidence="3" id="KW-0378">Hydrolase</keyword>
<dbReference type="PANTHER" id="PTHR11895">
    <property type="entry name" value="TRANSAMIDASE"/>
    <property type="match status" value="1"/>
</dbReference>
<name>A0A0H2M679_VARPD</name>
<proteinExistence type="inferred from homology"/>
<dbReference type="Pfam" id="PF01425">
    <property type="entry name" value="Amidase"/>
    <property type="match status" value="1"/>
</dbReference>
<dbReference type="Gene3D" id="3.90.1300.10">
    <property type="entry name" value="Amidase signature (AS) domain"/>
    <property type="match status" value="1"/>
</dbReference>
<feature type="domain" description="Amidase" evidence="2">
    <location>
        <begin position="42"/>
        <end position="471"/>
    </location>
</feature>
<dbReference type="EC" id="3.5.1.4" evidence="3"/>
<dbReference type="GO" id="GO:0004046">
    <property type="term" value="F:aminoacylase activity"/>
    <property type="evidence" value="ECO:0007669"/>
    <property type="project" value="UniProtKB-EC"/>
</dbReference>
<gene>
    <name evidence="3" type="primary">aam5</name>
    <name evidence="3" type="ORF">VPARA_63420</name>
</gene>
<dbReference type="Proteomes" id="UP000035170">
    <property type="component" value="Unassembled WGS sequence"/>
</dbReference>
<dbReference type="InterPro" id="IPR036928">
    <property type="entry name" value="AS_sf"/>
</dbReference>
<keyword evidence="4" id="KW-1185">Reference proteome</keyword>